<feature type="region of interest" description="Disordered" evidence="1">
    <location>
        <begin position="495"/>
        <end position="523"/>
    </location>
</feature>
<feature type="domain" description="Orc1-like AAA ATPase" evidence="2">
    <location>
        <begin position="648"/>
        <end position="816"/>
    </location>
</feature>
<dbReference type="RefSeq" id="WP_386248859.1">
    <property type="nucleotide sequence ID" value="NZ_JBHTRV010000008.1"/>
</dbReference>
<evidence type="ECO:0000256" key="1">
    <source>
        <dbReference type="SAM" id="MobiDB-lite"/>
    </source>
</evidence>
<name>A0ABW6ISX7_STRWE</name>
<feature type="region of interest" description="Disordered" evidence="1">
    <location>
        <begin position="1336"/>
        <end position="1358"/>
    </location>
</feature>
<evidence type="ECO:0000313" key="3">
    <source>
        <dbReference type="EMBL" id="MFE5980711.1"/>
    </source>
</evidence>
<comment type="caution">
    <text evidence="3">The sequence shown here is derived from an EMBL/GenBank/DDBJ whole genome shotgun (WGS) entry which is preliminary data.</text>
</comment>
<sequence length="1443" mass="157411">MPLTEPQWDIVIEWVGSYLLDNIDPHAALRAIGFDEAFIKSVSLTGKSGENAVGVVTAITRGKPKVRHQFRLVDGLIRQTEVGVLADTASLAIEFRDVLQKDLEHTSSEDSHYRSTVLEGGAEVFMDRTELRRSARRLVDDPRTMVLLVDGAPNSGRSYTFSYIRHLSRHCEFTPVRVVLSRTSTAAEVLQQLATWVAPETSDHRTGLASLNTTQLNDPQARLQNDANSVVRWATASEERFWLVFDECDQLDVNSDVWDCIGKIARAIYGNARPESAPRLVLLGHSPSMPHLPHEIRNYQCWDTARVLEEKDLRRFFNELFTGSPDPPGPSPDFEGVPALVDAVVSEVLRAAQGPGEDSYMRRICTAAEAAVRVHESIDADEEFIPRLRAELQAGQAQRTPRISESRQAYREAACLLTHFDPGRLLLPGETAPSGNAEPELFDDCLRGGTGEHPLWVLKHEVREATLRGFSGPEAALRALAANLSPDVVQALVPGTTERELRPRRDQFSPPPAGPAARPGSRDTEARALAYLAGSPPPLEGQNTTQLTDTLQAVLWLSQVPGTTGLPDPDDVQRLMERARLLQPLERLLRDPVHGRTAELNELRAYVGLPVEEPHRGPVDPGRVEPDGPVAAGRPPARPEGPTAPRDAVHARALAQEPPLLVHGLAGIGKSTLLAKFLLDSLRNHRPGFPFAYVDFDRPTISINEPATLIAEIARQFGIQFPRFRDAFDALARECEETVGALREEEEEMRELYGLSATRSTLGRSSSAEFHAQSSARETELVRRVAALVAEAVAVPAGEPGPPLVISVDSFEEAQYRGSPMVGRMWAVWAALQEVYPRLRFIVSGSASVPHPGRLAELRTMELRELEPEAAVELLVFNGVEDETVARALVERVGGHPLSLKLAARAAVLAGDEAGAIDGLIEDLPDRRHGLHRAVDQMLVQGILYDRILRHIVDDEVRRLAEAALALRTITPELIQGVLAEACGIEVAGPEQARHLFRLLSRLDLVEPAGPGAVRHRADLRAIMLCLVDRNEIQLMKAVDRCAVAYYRQLVGLEARAEEIYHRLRRGESPREVEQRWLPGVERFLTGASKDMAPRAAAFLAARLGGHIPEADLAEADQEDWEKLAAREVEDLLAQGFVDAAAVRLSERRPWTPGSRLHPLLVETLARQGRRKEARAEAEAAVDRAEDGSQPELQLELLPLAARLAAEEGDVHEAEFALEEAEDVATRTGRDVEAMGALLARARLTAASPEENTEAGAKLARQLRSMPAEQLNRNSTLVRLAAAQVYKQDPKALEHTLEVVGLPASEDDVPDTLAEAIRRAVVGQPQLHQPLRTILESAAGPPEPGEAAAAPPADAPPTVTAGILREAQRHGTLDQLARRLLRLKDHSGELLSGVAAAMGAKTPVPEPAESRPVRPVETPGGGAGPDTGPTCPPPLEGNGPQAA</sequence>
<protein>
    <submittedName>
        <fullName evidence="3">AAA family ATPase</fullName>
    </submittedName>
</protein>
<feature type="region of interest" description="Disordered" evidence="1">
    <location>
        <begin position="612"/>
        <end position="645"/>
    </location>
</feature>
<dbReference type="InterPro" id="IPR027417">
    <property type="entry name" value="P-loop_NTPase"/>
</dbReference>
<proteinExistence type="predicted"/>
<feature type="region of interest" description="Disordered" evidence="1">
    <location>
        <begin position="1399"/>
        <end position="1443"/>
    </location>
</feature>
<evidence type="ECO:0000313" key="4">
    <source>
        <dbReference type="Proteomes" id="UP001600424"/>
    </source>
</evidence>
<feature type="compositionally biased region" description="Low complexity" evidence="1">
    <location>
        <begin position="627"/>
        <end position="645"/>
    </location>
</feature>
<accession>A0ABW6ISX7</accession>
<dbReference type="Gene3D" id="3.40.50.300">
    <property type="entry name" value="P-loop containing nucleotide triphosphate hydrolases"/>
    <property type="match status" value="1"/>
</dbReference>
<feature type="compositionally biased region" description="Basic and acidic residues" evidence="1">
    <location>
        <begin position="497"/>
        <end position="507"/>
    </location>
</feature>
<dbReference type="InterPro" id="IPR041664">
    <property type="entry name" value="AAA_16"/>
</dbReference>
<feature type="compositionally biased region" description="Basic and acidic residues" evidence="1">
    <location>
        <begin position="612"/>
        <end position="626"/>
    </location>
</feature>
<organism evidence="3 4">
    <name type="scientific">Streptomyces wedmorensis</name>
    <dbReference type="NCBI Taxonomy" id="43759"/>
    <lineage>
        <taxon>Bacteria</taxon>
        <taxon>Bacillati</taxon>
        <taxon>Actinomycetota</taxon>
        <taxon>Actinomycetes</taxon>
        <taxon>Kitasatosporales</taxon>
        <taxon>Streptomycetaceae</taxon>
        <taxon>Streptomyces</taxon>
    </lineage>
</organism>
<evidence type="ECO:0000259" key="2">
    <source>
        <dbReference type="Pfam" id="PF13191"/>
    </source>
</evidence>
<dbReference type="Proteomes" id="UP001600424">
    <property type="component" value="Unassembled WGS sequence"/>
</dbReference>
<dbReference type="EMBL" id="JBHTRV010000008">
    <property type="protein sequence ID" value="MFE5980711.1"/>
    <property type="molecule type" value="Genomic_DNA"/>
</dbReference>
<dbReference type="SUPFAM" id="SSF52540">
    <property type="entry name" value="P-loop containing nucleoside triphosphate hydrolases"/>
    <property type="match status" value="1"/>
</dbReference>
<dbReference type="Pfam" id="PF13191">
    <property type="entry name" value="AAA_16"/>
    <property type="match status" value="1"/>
</dbReference>
<keyword evidence="4" id="KW-1185">Reference proteome</keyword>
<gene>
    <name evidence="3" type="ORF">ACFQ63_13480</name>
</gene>
<reference evidence="3 4" key="1">
    <citation type="submission" date="2024-09" db="EMBL/GenBank/DDBJ databases">
        <title>The Natural Products Discovery Center: Release of the First 8490 Sequenced Strains for Exploring Actinobacteria Biosynthetic Diversity.</title>
        <authorList>
            <person name="Kalkreuter E."/>
            <person name="Kautsar S.A."/>
            <person name="Yang D."/>
            <person name="Bader C.D."/>
            <person name="Teijaro C.N."/>
            <person name="Fluegel L."/>
            <person name="Davis C.M."/>
            <person name="Simpson J.R."/>
            <person name="Lauterbach L."/>
            <person name="Steele A.D."/>
            <person name="Gui C."/>
            <person name="Meng S."/>
            <person name="Li G."/>
            <person name="Viehrig K."/>
            <person name="Ye F."/>
            <person name="Su P."/>
            <person name="Kiefer A.F."/>
            <person name="Nichols A."/>
            <person name="Cepeda A.J."/>
            <person name="Yan W."/>
            <person name="Fan B."/>
            <person name="Jiang Y."/>
            <person name="Adhikari A."/>
            <person name="Zheng C.-J."/>
            <person name="Schuster L."/>
            <person name="Cowan T.M."/>
            <person name="Smanski M.J."/>
            <person name="Chevrette M.G."/>
            <person name="De Carvalho L.P.S."/>
            <person name="Shen B."/>
        </authorList>
    </citation>
    <scope>NUCLEOTIDE SEQUENCE [LARGE SCALE GENOMIC DNA]</scope>
    <source>
        <strain evidence="3 4">NPDC056472</strain>
    </source>
</reference>